<dbReference type="SUPFAM" id="SSF56112">
    <property type="entry name" value="Protein kinase-like (PK-like)"/>
    <property type="match status" value="1"/>
</dbReference>
<dbReference type="STRING" id="1925591.BI308_11490"/>
<dbReference type="Gene3D" id="1.10.510.10">
    <property type="entry name" value="Transferase(Phosphotransferase) domain 1"/>
    <property type="match status" value="1"/>
</dbReference>
<dbReference type="PANTHER" id="PTHR43642:SF1">
    <property type="entry name" value="HYBRID SIGNAL TRANSDUCTION HISTIDINE KINASE G"/>
    <property type="match status" value="1"/>
</dbReference>
<dbReference type="InterPro" id="IPR041664">
    <property type="entry name" value="AAA_16"/>
</dbReference>
<dbReference type="Pfam" id="PF00069">
    <property type="entry name" value="Pkinase"/>
    <property type="match status" value="1"/>
</dbReference>
<evidence type="ECO:0000313" key="4">
    <source>
        <dbReference type="Proteomes" id="UP000183940"/>
    </source>
</evidence>
<dbReference type="InterPro" id="IPR003018">
    <property type="entry name" value="GAF"/>
</dbReference>
<feature type="domain" description="Protein kinase" evidence="2">
    <location>
        <begin position="7"/>
        <end position="283"/>
    </location>
</feature>
<dbReference type="InterPro" id="IPR036457">
    <property type="entry name" value="PPM-type-like_dom_sf"/>
</dbReference>
<dbReference type="InterPro" id="IPR001932">
    <property type="entry name" value="PPM-type_phosphatase-like_dom"/>
</dbReference>
<dbReference type="PROSITE" id="PS50011">
    <property type="entry name" value="PROTEIN_KINASE_DOM"/>
    <property type="match status" value="1"/>
</dbReference>
<dbReference type="InterPro" id="IPR008271">
    <property type="entry name" value="Ser/Thr_kinase_AS"/>
</dbReference>
<dbReference type="SMART" id="SM00065">
    <property type="entry name" value="GAF"/>
    <property type="match status" value="1"/>
</dbReference>
<dbReference type="InterPro" id="IPR011009">
    <property type="entry name" value="Kinase-like_dom_sf"/>
</dbReference>
<keyword evidence="4" id="KW-1185">Reference proteome</keyword>
<gene>
    <name evidence="3" type="ORF">BI308_11490</name>
</gene>
<feature type="coiled-coil region" evidence="1">
    <location>
        <begin position="1468"/>
        <end position="1502"/>
    </location>
</feature>
<dbReference type="GO" id="GO:0004672">
    <property type="term" value="F:protein kinase activity"/>
    <property type="evidence" value="ECO:0007669"/>
    <property type="project" value="InterPro"/>
</dbReference>
<dbReference type="SUPFAM" id="SSF55781">
    <property type="entry name" value="GAF domain-like"/>
    <property type="match status" value="1"/>
</dbReference>
<dbReference type="Gene3D" id="3.40.50.300">
    <property type="entry name" value="P-loop containing nucleotide triphosphate hydrolases"/>
    <property type="match status" value="1"/>
</dbReference>
<dbReference type="SMART" id="SM00220">
    <property type="entry name" value="S_TKc"/>
    <property type="match status" value="1"/>
</dbReference>
<dbReference type="SMART" id="SM00331">
    <property type="entry name" value="PP2C_SIG"/>
    <property type="match status" value="1"/>
</dbReference>
<dbReference type="Pfam" id="PF01590">
    <property type="entry name" value="GAF"/>
    <property type="match status" value="1"/>
</dbReference>
<evidence type="ECO:0000259" key="2">
    <source>
        <dbReference type="PROSITE" id="PS50011"/>
    </source>
</evidence>
<dbReference type="CDD" id="cd14014">
    <property type="entry name" value="STKc_PknB_like"/>
    <property type="match status" value="1"/>
</dbReference>
<dbReference type="Pfam" id="PF13191">
    <property type="entry name" value="AAA_16"/>
    <property type="match status" value="1"/>
</dbReference>
<dbReference type="InterPro" id="IPR027417">
    <property type="entry name" value="P-loop_NTPase"/>
</dbReference>
<proteinExistence type="predicted"/>
<accession>A0A1L9QRX0</accession>
<dbReference type="InterPro" id="IPR000719">
    <property type="entry name" value="Prot_kinase_dom"/>
</dbReference>
<dbReference type="InterPro" id="IPR053159">
    <property type="entry name" value="Hybrid_Histidine_Kinase"/>
</dbReference>
<reference evidence="3" key="1">
    <citation type="submission" date="2016-10" db="EMBL/GenBank/DDBJ databases">
        <title>CRISPR-Cas defence system in Roseofilum reptotaenium: evidence of a bacteriophage-cyanobacterium arms race in the coral black band disease.</title>
        <authorList>
            <person name="Buerger P."/>
            <person name="Wood-Charlson E.M."/>
            <person name="Weynberg K.D."/>
            <person name="Willis B."/>
            <person name="Van Oppen M.J."/>
        </authorList>
    </citation>
    <scope>NUCLEOTIDE SEQUENCE [LARGE SCALE GENOMIC DNA]</scope>
    <source>
        <strain evidence="3">AO1-A</strain>
    </source>
</reference>
<dbReference type="Proteomes" id="UP000183940">
    <property type="component" value="Unassembled WGS sequence"/>
</dbReference>
<organism evidence="3 4">
    <name type="scientific">Roseofilum reptotaenium AO1-A</name>
    <dbReference type="NCBI Taxonomy" id="1925591"/>
    <lineage>
        <taxon>Bacteria</taxon>
        <taxon>Bacillati</taxon>
        <taxon>Cyanobacteriota</taxon>
        <taxon>Cyanophyceae</taxon>
        <taxon>Desertifilales</taxon>
        <taxon>Desertifilaceae</taxon>
        <taxon>Roseofilum</taxon>
    </lineage>
</organism>
<dbReference type="Pfam" id="PF07228">
    <property type="entry name" value="SpoIIE"/>
    <property type="match status" value="1"/>
</dbReference>
<sequence>MLKLSQYQILATLSENVNTIVYRAVTQTDGTPVILKTIRKNYPSTVDIARLKHEYDIARHLDISGIVAPLTLDEFQEKPILVWEDFGGRDLTYWSHEKPLSVECVLWVGRQLAETLGHLHQKRVIHKDIKPENIIFNPETQQLKLTDFSIASRLSKESATISNSNLLEGTLTHISPEQTGRMNRAIDYRTDFYSLGITLYELLAGQLPFKSNDPMELIHCHLAKTPQPLNSVNPQIPEILSGAIAKLMAKTAEDRYQSAYGIKADLEICWQQWRESQTVRPFILAQQDRRGTFSIPQKLYGRESEVRQLLAAFDRVSQGTTEMMLVAGYSGIGKSALINEVHKPIVRQRGYFISGKFDQLQRNKPYSSLIQAFRELVRQLLAETDQQVATWREKLTTALGKNGQAIVDVIPEVESIVGPQPALPILSASEAQNRFNLVFRAFIGVFTRKQHPLVMFLDDLQWADVASLQLIELLVTDSDGQYLLMLGAYRDNEVSATHPLMRMLEEIQERGTALETIVLKALNPTHITELVGDTLQMERSEIETLTQLLVRKTQGNPFFLTRLFKYLYVEEVIKFNLQMGEWQWSTKHLLDIEITENVVDLMVEEIQKLPTATQKVLQLAACVGNRFDLKILAIVSEQPAQIVAADLWAALQSGLVVPLSDTYKIPQVVEDCETLQIDYKFLHDRVQQAAYSLIPEAEKQQVHLKVGRLLWQSILPEELDERVFDIVNPLNIGAALIVEPSERLDLAQLNLQTGCKAKAATAYDSAIEYLTTGRNLLPEDAWQSEYDLTLQLYTEAVEVEYLLIQFETAQALSEIVLDRSRTLLDQVKIYEVKIQFFIAQNQMLEAIETALPVLELLGYPLETNLAKLQLARPLPQLDELADYPEMCERQQLAVLQILSIISGPIYQARPDLLLFTVFEMVNLCLEFGHSSLAAYAYGMYGLILCGPLNDIALGYQSGQISMRILEQYPSATLKCKVHMLFSSFVGHWKEAHHRTIKSLEQKVNMGLETGDLVYAAYCAMWSCGYMMLTGMRLPDVEVAQQTYVELLAKTKQEHGWYPAKTWRQLTQNLRGKVPDVQILEGEYLSREEVGYLEASQNRMLLFFVYFAEVMLAYLMKDWQTAKAKMAIASQYQTSAYASMLAGGYVFYETLVQLAIYSGLPPEEQTTTWESIQTNTAQIANWASHAPHNYQSKHELILAEQARIQGRALEAMDYYDRAIATAQSNGFLAETGIAAERASEFYRTLGREKIAQQYLLDAIYGYDRWGALAKIAALENDFPTLYNSSPSHNITSRDTTETYGQVLDFDTIFKANRVISGQIVLDRLLVELMHIILQNAGAQTGCLIVVNEDDLVIEASGSVDSEEIIALQNQPVAESNTVCHAIVNYVARTQENLVLNDASHSGNFTRDTYIKINQPQSILCIPLVNQGKLISMVYLENNLTVGAFTDDRVNTLQVLSGQAAIALENAYLYRNLEEKVETRTAELALANAEIKTLNEQLTSENLRLSSEVDVARKIQQMVLPKKTELEVVENLDIAGFMEPADEVGGDYYDVLKQGNRIKISIGDVTGHGLESGVLMLMAQTVIRTLENIQETNTIHFLEIVNQTLYQNLQRMNSDKNMSLAILNYECGVIQVSGQHEDIIVVRADGELELIDTLDLGFPIGLELEIGEFVAQQEIILNRDDIVLLYTDGIIEAENMENELYGLERLTQLAQQYRQHSAMQIRDLIIEEVRQFIGQQKVFDDITLVVLKQR</sequence>
<dbReference type="Gene3D" id="3.60.40.10">
    <property type="entry name" value="PPM-type phosphatase domain"/>
    <property type="match status" value="1"/>
</dbReference>
<dbReference type="PROSITE" id="PS00108">
    <property type="entry name" value="PROTEIN_KINASE_ST"/>
    <property type="match status" value="1"/>
</dbReference>
<keyword evidence="1" id="KW-0175">Coiled coil</keyword>
<protein>
    <recommendedName>
        <fullName evidence="2">Protein kinase domain-containing protein</fullName>
    </recommendedName>
</protein>
<evidence type="ECO:0000313" key="3">
    <source>
        <dbReference type="EMBL" id="OJJ25411.1"/>
    </source>
</evidence>
<evidence type="ECO:0000256" key="1">
    <source>
        <dbReference type="SAM" id="Coils"/>
    </source>
</evidence>
<dbReference type="Gene3D" id="3.30.450.40">
    <property type="match status" value="1"/>
</dbReference>
<dbReference type="SUPFAM" id="SSF52540">
    <property type="entry name" value="P-loop containing nucleoside triphosphate hydrolases"/>
    <property type="match status" value="1"/>
</dbReference>
<dbReference type="EMBL" id="MLAW01000017">
    <property type="protein sequence ID" value="OJJ25411.1"/>
    <property type="molecule type" value="Genomic_DNA"/>
</dbReference>
<name>A0A1L9QRX0_9CYAN</name>
<dbReference type="GO" id="GO:0005524">
    <property type="term" value="F:ATP binding"/>
    <property type="evidence" value="ECO:0007669"/>
    <property type="project" value="InterPro"/>
</dbReference>
<dbReference type="InterPro" id="IPR029016">
    <property type="entry name" value="GAF-like_dom_sf"/>
</dbReference>
<comment type="caution">
    <text evidence="3">The sequence shown here is derived from an EMBL/GenBank/DDBJ whole genome shotgun (WGS) entry which is preliminary data.</text>
</comment>
<dbReference type="PANTHER" id="PTHR43642">
    <property type="entry name" value="HYBRID SIGNAL TRANSDUCTION HISTIDINE KINASE G"/>
    <property type="match status" value="1"/>
</dbReference>